<evidence type="ECO:0000256" key="2">
    <source>
        <dbReference type="SAM" id="Phobius"/>
    </source>
</evidence>
<dbReference type="Proteomes" id="UP001165060">
    <property type="component" value="Unassembled WGS sequence"/>
</dbReference>
<accession>A0ABQ6NB83</accession>
<keyword evidence="2" id="KW-0472">Membrane</keyword>
<reference evidence="3 4" key="1">
    <citation type="journal article" date="2023" name="Commun. Biol.">
        <title>Genome analysis of Parmales, the sister group of diatoms, reveals the evolutionary specialization of diatoms from phago-mixotrophs to photoautotrophs.</title>
        <authorList>
            <person name="Ban H."/>
            <person name="Sato S."/>
            <person name="Yoshikawa S."/>
            <person name="Yamada K."/>
            <person name="Nakamura Y."/>
            <person name="Ichinomiya M."/>
            <person name="Sato N."/>
            <person name="Blanc-Mathieu R."/>
            <person name="Endo H."/>
            <person name="Kuwata A."/>
            <person name="Ogata H."/>
        </authorList>
    </citation>
    <scope>NUCLEOTIDE SEQUENCE [LARGE SCALE GENOMIC DNA]</scope>
</reference>
<evidence type="ECO:0000313" key="3">
    <source>
        <dbReference type="EMBL" id="GMI53950.1"/>
    </source>
</evidence>
<feature type="compositionally biased region" description="Low complexity" evidence="1">
    <location>
        <begin position="1122"/>
        <end position="1131"/>
    </location>
</feature>
<sequence>MGNGWPSFATESTHFSLVLVANAPTADCVAATSPVTLSQCVNYQSSARLAFDASSGLITDDAGNILCPDSTLTPSSFVFTSACSTDARFTYSSSKVFTHEPSSLCLAADSTSLTLSPDCNSQWSFYTTWNEPPGYENGWTTSGLTGNPATSYDPPRYQVNLNAASCKQYRMSLSDESGAVASSLTLTRSDGEVFPIVVPKVDHIGWPASTFCRFYMRLNDASEKDADGNYPSRKDDWNSFFPSGSTFTISKTDSSPVCDATQERFTGYDGTTFCQPGAPRLDSEKHLVMWSGALGLAVDADAIGNNFVPKLGALGVLPAEPLTEADKVASALPASSLTGSLTLADGSSFPLSSIGTSSTSLIRSGPTVNHIIQTKLEFAGSGFAGQVWLEYSVWADLITVELAWDSDAAAAAPDATATIVLDSTSSSGLLSASSGVSVSFTASGATPPTPTVTSSALTVVPRQRFNDFFLGVPTSTPRCGYSNGCSNPPPLPFTVSNLDGTEATAARLTVLRGATFPTRDLGAPAVNTGRTGSEITGLAAVVVGEDGKPTGIPCQISKNWHAGSDAANWGGYEGYWYTVNMYIRMPPGSSFSGSLQLAFQEYGTLPSFSHAQLSLAGYSDKWLWEESALGSGGENMCFEPHGTHTRAQITDVRPNLFDNAWKENVGGASWLDYFDGDGVLQYPRAMESRIATGGPCLSNATYESVSQDDKIKSRVRVSGGRTDDMVRMFFDIRYDVLEDVDFSRLVFFQYVADSYKYKLDFPWYAMGDGTGEVTANITNSCESQRAYPDALPYKQEFGGDGPWWLATGANQDLYEYGVDGKMVVGDRGFVVREYGGVLGGEEVRVPSLSIMCDQIELSPPEGLTGLQAGDFVEFKYEFLVPQRQQDVETALGNTGSKTLEALLGKESWERVRAQAMGRIEVVAGAGMRVESNYPVRVCSEGGGGGSMQFEVQGSALGFTPVVLCGLEGGGGDRELWTREGAGEWTRLDQSKLSDTDYYQENWVPESGLFERVYNVELFGGEAWELFFGEGAPPTASPTLSPTLAPSASPTGAPSLSPTLSPTSSPSAAPTLSPTLSPTRSPTQSPTLAPSASPTGAPSPSPTPAPTLRTGAPSLRPTPTPTSSPSASPTESHCADGRKNGHETDVDCGGECGACEVGAGCLVADDCASGTCLESEVRAGGVPAAHEGEFADMLVEDLSEAADDGTLAAQVQQADGGGRLGDDVGVEKVEAERVWVTPEHLLKSGAAASRLFGLTLIQIGAVGGALLAAGVGGCVLSVVTAVRDRGAGGGDNRMSLQDFEMGWFKKGRGSSGTEREANKDLELLDLRGSEFATENPIGRA</sequence>
<organism evidence="3 4">
    <name type="scientific">Tetraparma gracilis</name>
    <dbReference type="NCBI Taxonomy" id="2962635"/>
    <lineage>
        <taxon>Eukaryota</taxon>
        <taxon>Sar</taxon>
        <taxon>Stramenopiles</taxon>
        <taxon>Ochrophyta</taxon>
        <taxon>Bolidophyceae</taxon>
        <taxon>Parmales</taxon>
        <taxon>Triparmaceae</taxon>
        <taxon>Tetraparma</taxon>
    </lineage>
</organism>
<keyword evidence="4" id="KW-1185">Reference proteome</keyword>
<feature type="compositionally biased region" description="Low complexity" evidence="1">
    <location>
        <begin position="1033"/>
        <end position="1095"/>
    </location>
</feature>
<keyword evidence="2" id="KW-0812">Transmembrane</keyword>
<dbReference type="EMBL" id="BRYB01006640">
    <property type="protein sequence ID" value="GMI53950.1"/>
    <property type="molecule type" value="Genomic_DNA"/>
</dbReference>
<comment type="caution">
    <text evidence="3">The sequence shown here is derived from an EMBL/GenBank/DDBJ whole genome shotgun (WGS) entry which is preliminary data.</text>
</comment>
<keyword evidence="2" id="KW-1133">Transmembrane helix</keyword>
<name>A0ABQ6NB83_9STRA</name>
<evidence type="ECO:0000313" key="4">
    <source>
        <dbReference type="Proteomes" id="UP001165060"/>
    </source>
</evidence>
<gene>
    <name evidence="3" type="ORF">TeGR_g13214</name>
</gene>
<evidence type="ECO:0000256" key="1">
    <source>
        <dbReference type="SAM" id="MobiDB-lite"/>
    </source>
</evidence>
<proteinExistence type="predicted"/>
<feature type="transmembrane region" description="Helical" evidence="2">
    <location>
        <begin position="1250"/>
        <end position="1278"/>
    </location>
</feature>
<protein>
    <submittedName>
        <fullName evidence="3">Uncharacterized protein</fullName>
    </submittedName>
</protein>
<feature type="region of interest" description="Disordered" evidence="1">
    <location>
        <begin position="1033"/>
        <end position="1137"/>
    </location>
</feature>